<evidence type="ECO:0000256" key="4">
    <source>
        <dbReference type="ARBA" id="ARBA00022679"/>
    </source>
</evidence>
<evidence type="ECO:0000256" key="7">
    <source>
        <dbReference type="ARBA" id="ARBA00022989"/>
    </source>
</evidence>
<evidence type="ECO:0000256" key="1">
    <source>
        <dbReference type="ARBA" id="ARBA00004323"/>
    </source>
</evidence>
<dbReference type="GO" id="GO:0016757">
    <property type="term" value="F:glycosyltransferase activity"/>
    <property type="evidence" value="ECO:0007669"/>
    <property type="project" value="UniProtKB-KW"/>
</dbReference>
<evidence type="ECO:0000256" key="8">
    <source>
        <dbReference type="ARBA" id="ARBA00023034"/>
    </source>
</evidence>
<keyword evidence="6" id="KW-0735">Signal-anchor</keyword>
<keyword evidence="7" id="KW-1133">Transmembrane helix</keyword>
<reference evidence="13 14" key="1">
    <citation type="journal article" date="2023" name="Sci. Data">
        <title>Genome assembly of the Korean intertidal mud-creeper Batillaria attramentaria.</title>
        <authorList>
            <person name="Patra A.K."/>
            <person name="Ho P.T."/>
            <person name="Jun S."/>
            <person name="Lee S.J."/>
            <person name="Kim Y."/>
            <person name="Won Y.J."/>
        </authorList>
    </citation>
    <scope>NUCLEOTIDE SEQUENCE [LARGE SCALE GENOMIC DNA]</scope>
    <source>
        <strain evidence="13">Wonlab-2016</strain>
    </source>
</reference>
<dbReference type="AlphaFoldDB" id="A0ABD0KGH3"/>
<keyword evidence="4" id="KW-0808">Transferase</keyword>
<evidence type="ECO:0000256" key="12">
    <source>
        <dbReference type="SAM" id="MobiDB-lite"/>
    </source>
</evidence>
<evidence type="ECO:0000256" key="3">
    <source>
        <dbReference type="ARBA" id="ARBA00022676"/>
    </source>
</evidence>
<dbReference type="PANTHER" id="PTHR11214">
    <property type="entry name" value="BETA-1,3-N-ACETYLGLUCOSAMINYLTRANSFERASE"/>
    <property type="match status" value="1"/>
</dbReference>
<evidence type="ECO:0000313" key="14">
    <source>
        <dbReference type="Proteomes" id="UP001519460"/>
    </source>
</evidence>
<dbReference type="PANTHER" id="PTHR11214:SF314">
    <property type="entry name" value="HEXOSYLTRANSFERASE"/>
    <property type="match status" value="1"/>
</dbReference>
<keyword evidence="14" id="KW-1185">Reference proteome</keyword>
<evidence type="ECO:0000256" key="10">
    <source>
        <dbReference type="ARBA" id="ARBA00023180"/>
    </source>
</evidence>
<keyword evidence="9" id="KW-0472">Membrane</keyword>
<gene>
    <name evidence="13" type="ORF">BaRGS_00022466</name>
</gene>
<protein>
    <recommendedName>
        <fullName evidence="11">Hexosyltransferase</fullName>
        <ecNumber evidence="11">2.4.1.-</ecNumber>
    </recommendedName>
</protein>
<comment type="similarity">
    <text evidence="2 11">Belongs to the glycosyltransferase 31 family.</text>
</comment>
<evidence type="ECO:0000256" key="11">
    <source>
        <dbReference type="RuleBase" id="RU363063"/>
    </source>
</evidence>
<evidence type="ECO:0000256" key="5">
    <source>
        <dbReference type="ARBA" id="ARBA00022692"/>
    </source>
</evidence>
<organism evidence="13 14">
    <name type="scientific">Batillaria attramentaria</name>
    <dbReference type="NCBI Taxonomy" id="370345"/>
    <lineage>
        <taxon>Eukaryota</taxon>
        <taxon>Metazoa</taxon>
        <taxon>Spiralia</taxon>
        <taxon>Lophotrochozoa</taxon>
        <taxon>Mollusca</taxon>
        <taxon>Gastropoda</taxon>
        <taxon>Caenogastropoda</taxon>
        <taxon>Sorbeoconcha</taxon>
        <taxon>Cerithioidea</taxon>
        <taxon>Batillariidae</taxon>
        <taxon>Batillaria</taxon>
    </lineage>
</organism>
<name>A0ABD0KGH3_9CAEN</name>
<evidence type="ECO:0000256" key="6">
    <source>
        <dbReference type="ARBA" id="ARBA00022968"/>
    </source>
</evidence>
<evidence type="ECO:0000313" key="13">
    <source>
        <dbReference type="EMBL" id="KAK7486296.1"/>
    </source>
</evidence>
<sequence>MRFKPKHLVFLSGYVLCAIFVNLLCGYIRTNQKILASLQTSTQSVLNRRSPLRNNTSTLLRTAALKLTVNLKPKVVDSSALGTRQEHQQQGAAQSSTGARPKRCNGCFNSVFPMLIDEVDICETHHDQNIELVFLIVSSHRLRKRRDSIRQTWASITKNNTSRYRHVFLFGMTPDGALMERVREESRQFRDVLVSDFLDSYNNLTLKTLMGLRWAATRCRHVRFFMKVDDDVWVNTVALREMLAQKGELLDNRLIGMCRKGTKPERDPRSKWYVSVSYFPDETYPPFCGGPAYVGGMGVAARVVAVSKDIPFFFIEDVYLGFCLEALGAGVLLSGRFLTGPRISNDTCYARNSVIVAHRVYADMMRTYWAAKCDV</sequence>
<comment type="subcellular location">
    <subcellularLocation>
        <location evidence="1 11">Golgi apparatus membrane</location>
        <topology evidence="1 11">Single-pass type II membrane protein</topology>
    </subcellularLocation>
</comment>
<evidence type="ECO:0000256" key="9">
    <source>
        <dbReference type="ARBA" id="ARBA00023136"/>
    </source>
</evidence>
<dbReference type="Pfam" id="PF01762">
    <property type="entry name" value="Galactosyl_T"/>
    <property type="match status" value="1"/>
</dbReference>
<feature type="compositionally biased region" description="Low complexity" evidence="12">
    <location>
        <begin position="88"/>
        <end position="99"/>
    </location>
</feature>
<keyword evidence="10" id="KW-0325">Glycoprotein</keyword>
<comment type="caution">
    <text evidence="13">The sequence shown here is derived from an EMBL/GenBank/DDBJ whole genome shotgun (WGS) entry which is preliminary data.</text>
</comment>
<keyword evidence="5" id="KW-0812">Transmembrane</keyword>
<dbReference type="InterPro" id="IPR002659">
    <property type="entry name" value="Glyco_trans_31"/>
</dbReference>
<dbReference type="EMBL" id="JACVVK020000181">
    <property type="protein sequence ID" value="KAK7486296.1"/>
    <property type="molecule type" value="Genomic_DNA"/>
</dbReference>
<feature type="region of interest" description="Disordered" evidence="12">
    <location>
        <begin position="80"/>
        <end position="100"/>
    </location>
</feature>
<dbReference type="EC" id="2.4.1.-" evidence="11"/>
<keyword evidence="8 11" id="KW-0333">Golgi apparatus</keyword>
<evidence type="ECO:0000256" key="2">
    <source>
        <dbReference type="ARBA" id="ARBA00008661"/>
    </source>
</evidence>
<dbReference type="Proteomes" id="UP001519460">
    <property type="component" value="Unassembled WGS sequence"/>
</dbReference>
<accession>A0ABD0KGH3</accession>
<proteinExistence type="inferred from homology"/>
<dbReference type="GO" id="GO:0000139">
    <property type="term" value="C:Golgi membrane"/>
    <property type="evidence" value="ECO:0007669"/>
    <property type="project" value="UniProtKB-SubCell"/>
</dbReference>
<dbReference type="Gene3D" id="3.90.550.50">
    <property type="match status" value="1"/>
</dbReference>
<dbReference type="FunFam" id="3.90.550.50:FF:000001">
    <property type="entry name" value="Hexosyltransferase"/>
    <property type="match status" value="1"/>
</dbReference>
<keyword evidence="3 11" id="KW-0328">Glycosyltransferase</keyword>